<name>L0RY01_MYCC1</name>
<dbReference type="KEGG" id="mcy:MCYN_0714"/>
<proteinExistence type="predicted"/>
<accession>L0RY01</accession>
<dbReference type="AlphaFoldDB" id="L0RY01"/>
<dbReference type="EMBL" id="HF559394">
    <property type="protein sequence ID" value="CCP24446.1"/>
    <property type="molecule type" value="Genomic_DNA"/>
</dbReference>
<evidence type="ECO:0000313" key="1">
    <source>
        <dbReference type="EMBL" id="CCP24446.1"/>
    </source>
</evidence>
<dbReference type="Proteomes" id="UP000010466">
    <property type="component" value="Chromosome"/>
</dbReference>
<protein>
    <submittedName>
        <fullName evidence="1">Uncharacterized protein</fullName>
    </submittedName>
</protein>
<organism evidence="1 2">
    <name type="scientific">Mycoplasmopsis cynos (strain C142)</name>
    <name type="common">Mycoplasma cynos</name>
    <dbReference type="NCBI Taxonomy" id="1246955"/>
    <lineage>
        <taxon>Bacteria</taxon>
        <taxon>Bacillati</taxon>
        <taxon>Mycoplasmatota</taxon>
        <taxon>Mycoplasmoidales</taxon>
        <taxon>Metamycoplasmataceae</taxon>
        <taxon>Mycoplasmopsis</taxon>
    </lineage>
</organism>
<sequence length="49" mass="5885">MIYRFINVNLKNDILILFKSSLFCLDKKPISKKCFSIYDSEKLLEKKKK</sequence>
<dbReference type="STRING" id="1246955.MCYN_0714"/>
<dbReference type="HOGENOM" id="CLU_3137865_0_0_14"/>
<keyword evidence="2" id="KW-1185">Reference proteome</keyword>
<evidence type="ECO:0000313" key="2">
    <source>
        <dbReference type="Proteomes" id="UP000010466"/>
    </source>
</evidence>
<reference evidence="2" key="1">
    <citation type="journal article" date="2013" name="Genome Announc.">
        <title>Complete genome sequence of Mycoplasma cynos strain C142.</title>
        <authorList>
            <person name="Walker C.A."/>
            <person name="Mannering S.A."/>
            <person name="Shields S."/>
            <person name="Blake D.P."/>
            <person name="Brownlie J."/>
        </authorList>
    </citation>
    <scope>NUCLEOTIDE SEQUENCE [LARGE SCALE GENOMIC DNA]</scope>
    <source>
        <strain evidence="2">C142</strain>
    </source>
</reference>
<gene>
    <name evidence="1" type="primary">MCYN0714</name>
    <name evidence="1" type="ordered locus">MCYN_0714</name>
</gene>